<name>A0A1I0TQA0_9NOCA</name>
<proteinExistence type="predicted"/>
<evidence type="ECO:0000256" key="8">
    <source>
        <dbReference type="ARBA" id="ARBA00029829"/>
    </source>
</evidence>
<dbReference type="InterPro" id="IPR051474">
    <property type="entry name" value="Anti-sigma-K/W_factor"/>
</dbReference>
<evidence type="ECO:0000256" key="7">
    <source>
        <dbReference type="ARBA" id="ARBA00023163"/>
    </source>
</evidence>
<organism evidence="14 15">
    <name type="scientific">Rhodococcoides kroppenstedtii</name>
    <dbReference type="NCBI Taxonomy" id="293050"/>
    <lineage>
        <taxon>Bacteria</taxon>
        <taxon>Bacillati</taxon>
        <taxon>Actinomycetota</taxon>
        <taxon>Actinomycetes</taxon>
        <taxon>Mycobacteriales</taxon>
        <taxon>Nocardiaceae</taxon>
        <taxon>Rhodococcoides</taxon>
    </lineage>
</organism>
<dbReference type="Proteomes" id="UP000182054">
    <property type="component" value="Unassembled WGS sequence"/>
</dbReference>
<dbReference type="AlphaFoldDB" id="A0A1I0TQA0"/>
<dbReference type="GO" id="GO:0006417">
    <property type="term" value="P:regulation of translation"/>
    <property type="evidence" value="ECO:0007669"/>
    <property type="project" value="TreeGrafter"/>
</dbReference>
<dbReference type="PANTHER" id="PTHR37461:SF1">
    <property type="entry name" value="ANTI-SIGMA-K FACTOR RSKA"/>
    <property type="match status" value="1"/>
</dbReference>
<feature type="region of interest" description="Disordered" evidence="10">
    <location>
        <begin position="96"/>
        <end position="130"/>
    </location>
</feature>
<keyword evidence="2" id="KW-1003">Cell membrane</keyword>
<evidence type="ECO:0000256" key="9">
    <source>
        <dbReference type="ARBA" id="ARBA00030803"/>
    </source>
</evidence>
<gene>
    <name evidence="14" type="ORF">SAMN05444374_108159</name>
</gene>
<dbReference type="PANTHER" id="PTHR37461">
    <property type="entry name" value="ANTI-SIGMA-K FACTOR RSKA"/>
    <property type="match status" value="1"/>
</dbReference>
<comment type="subcellular location">
    <subcellularLocation>
        <location evidence="1">Cell membrane</location>
        <topology evidence="1">Single-pass membrane protein</topology>
    </subcellularLocation>
</comment>
<dbReference type="InterPro" id="IPR041916">
    <property type="entry name" value="Anti_sigma_zinc_sf"/>
</dbReference>
<evidence type="ECO:0000256" key="11">
    <source>
        <dbReference type="SAM" id="Phobius"/>
    </source>
</evidence>
<feature type="domain" description="Anti-sigma-K factor RskA N-terminal" evidence="13">
    <location>
        <begin position="23"/>
        <end position="69"/>
    </location>
</feature>
<protein>
    <recommendedName>
        <fullName evidence="9">Regulator of SigK</fullName>
    </recommendedName>
    <alternativeName>
        <fullName evidence="8">Sigma-K anti-sigma factor RskA</fullName>
    </alternativeName>
</protein>
<evidence type="ECO:0000256" key="2">
    <source>
        <dbReference type="ARBA" id="ARBA00022475"/>
    </source>
</evidence>
<dbReference type="RefSeq" id="WP_068364005.1">
    <property type="nucleotide sequence ID" value="NZ_FOJN01000008.1"/>
</dbReference>
<feature type="region of interest" description="Disordered" evidence="10">
    <location>
        <begin position="1"/>
        <end position="20"/>
    </location>
</feature>
<evidence type="ECO:0000313" key="14">
    <source>
        <dbReference type="EMBL" id="SFA53915.1"/>
    </source>
</evidence>
<evidence type="ECO:0000256" key="1">
    <source>
        <dbReference type="ARBA" id="ARBA00004162"/>
    </source>
</evidence>
<feature type="compositionally biased region" description="Low complexity" evidence="10">
    <location>
        <begin position="108"/>
        <end position="122"/>
    </location>
</feature>
<evidence type="ECO:0000259" key="13">
    <source>
        <dbReference type="Pfam" id="PF22618"/>
    </source>
</evidence>
<evidence type="ECO:0000313" key="15">
    <source>
        <dbReference type="Proteomes" id="UP000182054"/>
    </source>
</evidence>
<reference evidence="14 15" key="1">
    <citation type="submission" date="2016-10" db="EMBL/GenBank/DDBJ databases">
        <authorList>
            <person name="de Groot N.N."/>
        </authorList>
    </citation>
    <scope>NUCLEOTIDE SEQUENCE [LARGE SCALE GENOMIC DNA]</scope>
    <source>
        <strain evidence="14 15">DSM 44908</strain>
    </source>
</reference>
<keyword evidence="6 11" id="KW-0472">Membrane</keyword>
<evidence type="ECO:0000256" key="5">
    <source>
        <dbReference type="ARBA" id="ARBA00023015"/>
    </source>
</evidence>
<dbReference type="GO" id="GO:0016989">
    <property type="term" value="F:sigma factor antagonist activity"/>
    <property type="evidence" value="ECO:0007669"/>
    <property type="project" value="TreeGrafter"/>
</dbReference>
<evidence type="ECO:0000256" key="4">
    <source>
        <dbReference type="ARBA" id="ARBA00022989"/>
    </source>
</evidence>
<feature type="domain" description="Anti-sigma K factor RskA C-terminal" evidence="12">
    <location>
        <begin position="139"/>
        <end position="257"/>
    </location>
</feature>
<evidence type="ECO:0000256" key="10">
    <source>
        <dbReference type="SAM" id="MobiDB-lite"/>
    </source>
</evidence>
<dbReference type="Pfam" id="PF22618">
    <property type="entry name" value="RskA_N"/>
    <property type="match status" value="1"/>
</dbReference>
<dbReference type="InterPro" id="IPR053877">
    <property type="entry name" value="RskA_N"/>
</dbReference>
<dbReference type="Pfam" id="PF10099">
    <property type="entry name" value="RskA_C"/>
    <property type="match status" value="1"/>
</dbReference>
<keyword evidence="4 11" id="KW-1133">Transmembrane helix</keyword>
<keyword evidence="7" id="KW-0804">Transcription</keyword>
<accession>A0A1I0TQA0</accession>
<evidence type="ECO:0000259" key="12">
    <source>
        <dbReference type="Pfam" id="PF10099"/>
    </source>
</evidence>
<keyword evidence="3 11" id="KW-0812">Transmembrane</keyword>
<feature type="transmembrane region" description="Helical" evidence="11">
    <location>
        <begin position="135"/>
        <end position="156"/>
    </location>
</feature>
<dbReference type="GeneID" id="85486253"/>
<sequence>MNDRAPRTDGRFAPGRREPDPDLVDLAYLCALDAMSASERFETMTRLGDDDVTRQRFDDIVRDIRETMAISAYSTETPAPPDLRTRILGAAADTAQVAPDGSSQITTDGSSDSVVVPLSSPSGRRRGGADRSGRLRWAAAAAAAVVVVGVGGAIAVQTGTDPSGPAAVTALEAPVTGGGTLEVEYTPGSDRAIVQMDGVNAPPAGSVYQLWIIDGGPVSAGTMDATTVDEAASVPVAGASAVSVTVEPTGGSPFPTSAAIARVDLT</sequence>
<evidence type="ECO:0000256" key="3">
    <source>
        <dbReference type="ARBA" id="ARBA00022692"/>
    </source>
</evidence>
<evidence type="ECO:0000256" key="6">
    <source>
        <dbReference type="ARBA" id="ARBA00023136"/>
    </source>
</evidence>
<dbReference type="EMBL" id="FOJN01000008">
    <property type="protein sequence ID" value="SFA53915.1"/>
    <property type="molecule type" value="Genomic_DNA"/>
</dbReference>
<dbReference type="GO" id="GO:0005886">
    <property type="term" value="C:plasma membrane"/>
    <property type="evidence" value="ECO:0007669"/>
    <property type="project" value="UniProtKB-SubCell"/>
</dbReference>
<dbReference type="Gene3D" id="1.10.10.1320">
    <property type="entry name" value="Anti-sigma factor, zinc-finger domain"/>
    <property type="match status" value="1"/>
</dbReference>
<dbReference type="InterPro" id="IPR018764">
    <property type="entry name" value="RskA_C"/>
</dbReference>
<keyword evidence="5" id="KW-0805">Transcription regulation</keyword>